<dbReference type="Proteomes" id="UP000032721">
    <property type="component" value="Chromosome"/>
</dbReference>
<dbReference type="EMBL" id="VNHN01000021">
    <property type="protein sequence ID" value="TYP07805.1"/>
    <property type="molecule type" value="Genomic_DNA"/>
</dbReference>
<dbReference type="GO" id="GO:0016757">
    <property type="term" value="F:glycosyltransferase activity"/>
    <property type="evidence" value="ECO:0007669"/>
    <property type="project" value="UniProtKB-KW"/>
</dbReference>
<dbReference type="SUPFAM" id="SSF53756">
    <property type="entry name" value="UDP-Glycosyltransferase/glycogen phosphorylase"/>
    <property type="match status" value="1"/>
</dbReference>
<sequence length="376" mass="43058">MVKRVFITIDNVYPDDSGGKKLSLGRIMHARDNGDSVFVIHYNYSNQNIDSAKAFFHENGISYTCYNPVSDRTNIISRTFYIIRAFFHNEAEPYFFVRKDKAFNNFISEFIKNNAITDVSIESIFLFSVYKILLCDGCKINITFHNVESEFFMQLSNTAQGMLKKLYYKREGKVIRKLEHKILSCKKNSLLKYTFLTPPDSKFYIDKYDLSEGEYSLNINDIYVNSKIERTVNTEKPFFLFPGSLDFPPNNYSLKKLLHSFDQKIFNEMIPIVVTGKCSEKNKKIFSKYNSLKIVGYVNDAELKKLYSTCVACISPITVGGGVKIKNIETIKLGVPLIATKFSCIGINTEGKKVYLSDDSPSSFVSAMKNFLEITI</sequence>
<evidence type="ECO:0000313" key="4">
    <source>
        <dbReference type="Proteomes" id="UP000032721"/>
    </source>
</evidence>
<dbReference type="OrthoDB" id="9807209at2"/>
<name>A0A068QPY3_9GAMM</name>
<dbReference type="AlphaFoldDB" id="A0A068QPY3"/>
<reference evidence="2 4" key="1">
    <citation type="submission" date="2013-07" db="EMBL/GenBank/DDBJ databases">
        <authorList>
            <person name="Genoscope - CEA"/>
        </authorList>
    </citation>
    <scope>NUCLEOTIDE SEQUENCE [LARGE SCALE GENOMIC DNA]</scope>
    <source>
        <strain evidence="2">FRM16</strain>
        <strain evidence="4">FRM16 / DSM 17909</strain>
    </source>
</reference>
<dbReference type="RefSeq" id="WP_052705621.1">
    <property type="nucleotide sequence ID" value="NZ_CAWMED010000001.1"/>
</dbReference>
<evidence type="ECO:0000313" key="2">
    <source>
        <dbReference type="EMBL" id="CDG15880.1"/>
    </source>
</evidence>
<keyword evidence="1 2" id="KW-0808">Transferase</keyword>
<keyword evidence="2" id="KW-0328">Glycosyltransferase</keyword>
<dbReference type="Gene3D" id="3.40.50.2000">
    <property type="entry name" value="Glycogen Phosphorylase B"/>
    <property type="match status" value="1"/>
</dbReference>
<proteinExistence type="predicted"/>
<gene>
    <name evidence="2" type="primary">wbyJ</name>
    <name evidence="3" type="ORF">LY16_01601</name>
    <name evidence="2" type="ORF">XDD1_0169</name>
</gene>
<evidence type="ECO:0000313" key="5">
    <source>
        <dbReference type="Proteomes" id="UP000324170"/>
    </source>
</evidence>
<dbReference type="STRING" id="351671.XDD1_0169"/>
<organism evidence="2 4">
    <name type="scientific">Xenorhabdus doucetiae</name>
    <dbReference type="NCBI Taxonomy" id="351671"/>
    <lineage>
        <taxon>Bacteria</taxon>
        <taxon>Pseudomonadati</taxon>
        <taxon>Pseudomonadota</taxon>
        <taxon>Gammaproteobacteria</taxon>
        <taxon>Enterobacterales</taxon>
        <taxon>Morganellaceae</taxon>
        <taxon>Xenorhabdus</taxon>
    </lineage>
</organism>
<dbReference type="Proteomes" id="UP000324170">
    <property type="component" value="Unassembled WGS sequence"/>
</dbReference>
<dbReference type="KEGG" id="xdo:XDD1_0169"/>
<dbReference type="EMBL" id="FO704550">
    <property type="protein sequence ID" value="CDG15880.1"/>
    <property type="molecule type" value="Genomic_DNA"/>
</dbReference>
<dbReference type="Pfam" id="PF13692">
    <property type="entry name" value="Glyco_trans_1_4"/>
    <property type="match status" value="1"/>
</dbReference>
<protein>
    <submittedName>
        <fullName evidence="3">Glycosyl transferase family 1</fullName>
    </submittedName>
    <submittedName>
        <fullName evidence="2">Putative mannosyltransferase</fullName>
    </submittedName>
</protein>
<evidence type="ECO:0000313" key="3">
    <source>
        <dbReference type="EMBL" id="TYP07805.1"/>
    </source>
</evidence>
<dbReference type="PANTHER" id="PTHR46401:SF2">
    <property type="entry name" value="GLYCOSYLTRANSFERASE WBBK-RELATED"/>
    <property type="match status" value="1"/>
</dbReference>
<dbReference type="GO" id="GO:0009103">
    <property type="term" value="P:lipopolysaccharide biosynthetic process"/>
    <property type="evidence" value="ECO:0007669"/>
    <property type="project" value="TreeGrafter"/>
</dbReference>
<accession>A0A068QPY3</accession>
<keyword evidence="5" id="KW-1185">Reference proteome</keyword>
<reference evidence="3 5" key="2">
    <citation type="submission" date="2019-07" db="EMBL/GenBank/DDBJ databases">
        <title>Genomic Encyclopedia of Type Strains, Phase I: the one thousand microbial genomes (KMG-I) project.</title>
        <authorList>
            <person name="Kyrpides N."/>
        </authorList>
    </citation>
    <scope>NUCLEOTIDE SEQUENCE [LARGE SCALE GENOMIC DNA]</scope>
    <source>
        <strain evidence="3 5">DSM 17909</strain>
    </source>
</reference>
<dbReference type="HOGENOM" id="CLU_735572_0_0_6"/>
<evidence type="ECO:0000256" key="1">
    <source>
        <dbReference type="ARBA" id="ARBA00022679"/>
    </source>
</evidence>
<dbReference type="PANTHER" id="PTHR46401">
    <property type="entry name" value="GLYCOSYLTRANSFERASE WBBK-RELATED"/>
    <property type="match status" value="1"/>
</dbReference>